<dbReference type="InterPro" id="IPR009799">
    <property type="entry name" value="EthD_dom"/>
</dbReference>
<organism evidence="3 4">
    <name type="scientific">Talaromyces proteolyticus</name>
    <dbReference type="NCBI Taxonomy" id="1131652"/>
    <lineage>
        <taxon>Eukaryota</taxon>
        <taxon>Fungi</taxon>
        <taxon>Dikarya</taxon>
        <taxon>Ascomycota</taxon>
        <taxon>Pezizomycotina</taxon>
        <taxon>Eurotiomycetes</taxon>
        <taxon>Eurotiomycetidae</taxon>
        <taxon>Eurotiales</taxon>
        <taxon>Trichocomaceae</taxon>
        <taxon>Talaromyces</taxon>
        <taxon>Talaromyces sect. Bacilispori</taxon>
    </lineage>
</organism>
<dbReference type="RefSeq" id="XP_046070289.1">
    <property type="nucleotide sequence ID" value="XM_046220633.1"/>
</dbReference>
<dbReference type="EMBL" id="JAJTJA010000008">
    <property type="protein sequence ID" value="KAH8695147.1"/>
    <property type="molecule type" value="Genomic_DNA"/>
</dbReference>
<dbReference type="GO" id="GO:0016491">
    <property type="term" value="F:oxidoreductase activity"/>
    <property type="evidence" value="ECO:0007669"/>
    <property type="project" value="InterPro"/>
</dbReference>
<dbReference type="AlphaFoldDB" id="A0AAD4KRV4"/>
<evidence type="ECO:0000313" key="4">
    <source>
        <dbReference type="Proteomes" id="UP001201262"/>
    </source>
</evidence>
<comment type="caution">
    <text evidence="3">The sequence shown here is derived from an EMBL/GenBank/DDBJ whole genome shotgun (WGS) entry which is preliminary data.</text>
</comment>
<dbReference type="Proteomes" id="UP001201262">
    <property type="component" value="Unassembled WGS sequence"/>
</dbReference>
<comment type="similarity">
    <text evidence="1">Belongs to the tpcK family.</text>
</comment>
<protein>
    <submittedName>
        <fullName evidence="3">EthD domain-containing protein</fullName>
    </submittedName>
</protein>
<accession>A0AAD4KRV4</accession>
<dbReference type="Gene3D" id="3.30.70.100">
    <property type="match status" value="1"/>
</dbReference>
<evidence type="ECO:0000256" key="1">
    <source>
        <dbReference type="ARBA" id="ARBA00005986"/>
    </source>
</evidence>
<gene>
    <name evidence="3" type="ORF">BGW36DRAFT_429034</name>
</gene>
<feature type="domain" description="EthD" evidence="2">
    <location>
        <begin position="37"/>
        <end position="133"/>
    </location>
</feature>
<name>A0AAD4KRV4_9EURO</name>
<proteinExistence type="inferred from homology"/>
<keyword evidence="4" id="KW-1185">Reference proteome</keyword>
<dbReference type="Pfam" id="PF07110">
    <property type="entry name" value="EthD"/>
    <property type="match status" value="1"/>
</dbReference>
<sequence length="148" mass="16928">MAIWQNIGSYFWGNPSQQSASSATGQPLCLTITAYRKEGLTEDEYRSYLTTKHAPLVRPLMEQYGLLKYTITFNTNSSRKLMGRLFDPQFANVSDYDAIIQIVFKDVQDFVNMKANPDYKKYVIPDHEQFADTKRSKMTIGQVVPLLG</sequence>
<reference evidence="3" key="1">
    <citation type="submission" date="2021-12" db="EMBL/GenBank/DDBJ databases">
        <title>Convergent genome expansion in fungi linked to evolution of root-endophyte symbiosis.</title>
        <authorList>
            <consortium name="DOE Joint Genome Institute"/>
            <person name="Ke Y.-H."/>
            <person name="Bonito G."/>
            <person name="Liao H.-L."/>
            <person name="Looney B."/>
            <person name="Rojas-Flechas A."/>
            <person name="Nash J."/>
            <person name="Hameed K."/>
            <person name="Schadt C."/>
            <person name="Martin F."/>
            <person name="Crous P.W."/>
            <person name="Miettinen O."/>
            <person name="Magnuson J.K."/>
            <person name="Labbe J."/>
            <person name="Jacobson D."/>
            <person name="Doktycz M.J."/>
            <person name="Veneault-Fourrey C."/>
            <person name="Kuo A."/>
            <person name="Mondo S."/>
            <person name="Calhoun S."/>
            <person name="Riley R."/>
            <person name="Ohm R."/>
            <person name="LaButti K."/>
            <person name="Andreopoulos B."/>
            <person name="Pangilinan J."/>
            <person name="Nolan M."/>
            <person name="Tritt A."/>
            <person name="Clum A."/>
            <person name="Lipzen A."/>
            <person name="Daum C."/>
            <person name="Barry K."/>
            <person name="Grigoriev I.V."/>
            <person name="Vilgalys R."/>
        </authorList>
    </citation>
    <scope>NUCLEOTIDE SEQUENCE</scope>
    <source>
        <strain evidence="3">PMI_201</strain>
    </source>
</reference>
<evidence type="ECO:0000313" key="3">
    <source>
        <dbReference type="EMBL" id="KAH8695147.1"/>
    </source>
</evidence>
<dbReference type="GeneID" id="70250920"/>
<dbReference type="SUPFAM" id="SSF54909">
    <property type="entry name" value="Dimeric alpha+beta barrel"/>
    <property type="match status" value="1"/>
</dbReference>
<dbReference type="InterPro" id="IPR011008">
    <property type="entry name" value="Dimeric_a/b-barrel"/>
</dbReference>
<evidence type="ECO:0000259" key="2">
    <source>
        <dbReference type="Pfam" id="PF07110"/>
    </source>
</evidence>